<dbReference type="GO" id="GO:0080120">
    <property type="term" value="P:CAAX-box protein maturation"/>
    <property type="evidence" value="ECO:0007669"/>
    <property type="project" value="UniProtKB-ARBA"/>
</dbReference>
<dbReference type="GO" id="GO:0004175">
    <property type="term" value="F:endopeptidase activity"/>
    <property type="evidence" value="ECO:0007669"/>
    <property type="project" value="UniProtKB-ARBA"/>
</dbReference>
<keyword evidence="1" id="KW-0812">Transmembrane</keyword>
<accession>A0A1H0ZRJ7</accession>
<dbReference type="Proteomes" id="UP000198848">
    <property type="component" value="Unassembled WGS sequence"/>
</dbReference>
<feature type="transmembrane region" description="Helical" evidence="1">
    <location>
        <begin position="269"/>
        <end position="291"/>
    </location>
</feature>
<feature type="transmembrane region" description="Helical" evidence="1">
    <location>
        <begin position="356"/>
        <end position="378"/>
    </location>
</feature>
<keyword evidence="1" id="KW-1133">Transmembrane helix</keyword>
<dbReference type="InterPro" id="IPR003675">
    <property type="entry name" value="Rce1/LyrA-like_dom"/>
</dbReference>
<reference evidence="4" key="1">
    <citation type="submission" date="2016-10" db="EMBL/GenBank/DDBJ databases">
        <authorList>
            <person name="Varghese N."/>
            <person name="Submissions S."/>
        </authorList>
    </citation>
    <scope>NUCLEOTIDE SEQUENCE [LARGE SCALE GENOMIC DNA]</scope>
    <source>
        <strain evidence="4">DSM 24767</strain>
    </source>
</reference>
<feature type="transmembrane region" description="Helical" evidence="1">
    <location>
        <begin position="112"/>
        <end position="137"/>
    </location>
</feature>
<keyword evidence="1" id="KW-0472">Membrane</keyword>
<dbReference type="OrthoDB" id="275779at2157"/>
<dbReference type="EMBL" id="FNLC01000001">
    <property type="protein sequence ID" value="SDQ30003.1"/>
    <property type="molecule type" value="Genomic_DNA"/>
</dbReference>
<feature type="transmembrane region" description="Helical" evidence="1">
    <location>
        <begin position="228"/>
        <end position="249"/>
    </location>
</feature>
<dbReference type="PANTHER" id="PTHR36435">
    <property type="entry name" value="SLR1288 PROTEIN"/>
    <property type="match status" value="1"/>
</dbReference>
<organism evidence="3 4">
    <name type="scientific">Natronobacterium texcoconense</name>
    <dbReference type="NCBI Taxonomy" id="1095778"/>
    <lineage>
        <taxon>Archaea</taxon>
        <taxon>Methanobacteriati</taxon>
        <taxon>Methanobacteriota</taxon>
        <taxon>Stenosarchaea group</taxon>
        <taxon>Halobacteria</taxon>
        <taxon>Halobacteriales</taxon>
        <taxon>Natrialbaceae</taxon>
        <taxon>Natronobacterium</taxon>
    </lineage>
</organism>
<proteinExistence type="predicted"/>
<feature type="transmembrane region" description="Helical" evidence="1">
    <location>
        <begin position="74"/>
        <end position="92"/>
    </location>
</feature>
<feature type="transmembrane region" description="Helical" evidence="1">
    <location>
        <begin position="44"/>
        <end position="62"/>
    </location>
</feature>
<feature type="transmembrane region" description="Helical" evidence="1">
    <location>
        <begin position="149"/>
        <end position="180"/>
    </location>
</feature>
<evidence type="ECO:0000256" key="1">
    <source>
        <dbReference type="SAM" id="Phobius"/>
    </source>
</evidence>
<feature type="domain" description="CAAX prenyl protease 2/Lysostaphin resistance protein A-like" evidence="2">
    <location>
        <begin position="271"/>
        <end position="369"/>
    </location>
</feature>
<dbReference type="RefSeq" id="WP_090376567.1">
    <property type="nucleotide sequence ID" value="NZ_FNLC01000001.1"/>
</dbReference>
<evidence type="ECO:0000259" key="2">
    <source>
        <dbReference type="Pfam" id="PF02517"/>
    </source>
</evidence>
<dbReference type="InterPro" id="IPR052710">
    <property type="entry name" value="CAAX_protease"/>
</dbReference>
<gene>
    <name evidence="3" type="ORF">SAMN04489842_0402</name>
</gene>
<feature type="transmembrane region" description="Helical" evidence="1">
    <location>
        <begin position="303"/>
        <end position="325"/>
    </location>
</feature>
<keyword evidence="4" id="KW-1185">Reference proteome</keyword>
<dbReference type="PANTHER" id="PTHR36435:SF1">
    <property type="entry name" value="CAAX AMINO TERMINAL PROTEASE FAMILY PROTEIN"/>
    <property type="match status" value="1"/>
</dbReference>
<evidence type="ECO:0000313" key="4">
    <source>
        <dbReference type="Proteomes" id="UP000198848"/>
    </source>
</evidence>
<dbReference type="AlphaFoldDB" id="A0A1H0ZRJ7"/>
<feature type="transmembrane region" description="Helical" evidence="1">
    <location>
        <begin position="20"/>
        <end position="38"/>
    </location>
</feature>
<feature type="transmembrane region" description="Helical" evidence="1">
    <location>
        <begin position="186"/>
        <end position="208"/>
    </location>
</feature>
<dbReference type="STRING" id="1095778.SAMN04489842_0402"/>
<dbReference type="Pfam" id="PF02517">
    <property type="entry name" value="Rce1-like"/>
    <property type="match status" value="1"/>
</dbReference>
<protein>
    <recommendedName>
        <fullName evidence="2">CAAX prenyl protease 2/Lysostaphin resistance protein A-like domain-containing protein</fullName>
    </recommendedName>
</protein>
<sequence>MTDTVRADDAGSAGSDAASALGTGIAAVTMAAILVPVRRGVDEPAVLAAGGFALAAVLAFLARRHAGIDHRNAAIVASVSSLAVVLFSGYALNRGLLAVVEIPIPLSGGVWSVSLVVVAFALAGLGVGLGAADYFGVGASGLKRRALQTALLSGLGIIGLFVAELATLVVAVPTLIMLGIPEPSAVQLIVLSQLGMALGTGALAVGYLSLRQHNLSFIDLRVPSKRDVVWAVGGLIVLFGTLFLISFFFEATGVESADHGTTDQAQETPQILLVLIPASILVIGPFEELLYRNVIQKELYSTFSRYGAVVVGSVIFAIVHTAAYWTAGPGAVIASLGVVFGLSIVLGILYERTENLLVPALVHGVYNAILFGNLYLIYG</sequence>
<evidence type="ECO:0000313" key="3">
    <source>
        <dbReference type="EMBL" id="SDQ30003.1"/>
    </source>
</evidence>
<feature type="transmembrane region" description="Helical" evidence="1">
    <location>
        <begin position="331"/>
        <end position="349"/>
    </location>
</feature>
<name>A0A1H0ZRJ7_NATTX</name>